<dbReference type="Proteomes" id="UP000694387">
    <property type="component" value="Chromosome 4"/>
</dbReference>
<dbReference type="GeneTree" id="ENSGT01090000263392"/>
<accession>A0A8C4MZS6</accession>
<reference evidence="1" key="3">
    <citation type="submission" date="2025-09" db="UniProtKB">
        <authorList>
            <consortium name="Ensembl"/>
        </authorList>
    </citation>
    <scope>IDENTIFICATION</scope>
</reference>
<proteinExistence type="predicted"/>
<protein>
    <submittedName>
        <fullName evidence="1">Uncharacterized protein</fullName>
    </submittedName>
</protein>
<dbReference type="Ensembl" id="ENSEAST00005036838.2">
    <property type="protein sequence ID" value="ENSEASP00005033795.2"/>
    <property type="gene ID" value="ENSEASG00005023123.2"/>
</dbReference>
<reference evidence="1 2" key="1">
    <citation type="journal article" date="2020" name="Nat. Commun.">
        <title>Donkey genomes provide new insights into domestication and selection for coat color.</title>
        <authorList>
            <person name="Wang"/>
            <person name="C."/>
            <person name="Li"/>
            <person name="H."/>
            <person name="Guo"/>
            <person name="Y."/>
            <person name="Huang"/>
            <person name="J."/>
            <person name="Sun"/>
            <person name="Y."/>
            <person name="Min"/>
            <person name="J."/>
            <person name="Wang"/>
            <person name="J."/>
            <person name="Fang"/>
            <person name="X."/>
            <person name="Zhao"/>
            <person name="Z."/>
            <person name="Wang"/>
            <person name="S."/>
            <person name="Zhang"/>
            <person name="Y."/>
            <person name="Liu"/>
            <person name="Q."/>
            <person name="Jiang"/>
            <person name="Q."/>
            <person name="Wang"/>
            <person name="X."/>
            <person name="Guo"/>
            <person name="Y."/>
            <person name="Yang"/>
            <person name="C."/>
            <person name="Wang"/>
            <person name="Y."/>
            <person name="Tian"/>
            <person name="F."/>
            <person name="Zhuang"/>
            <person name="G."/>
            <person name="Fan"/>
            <person name="Y."/>
            <person name="Gao"/>
            <person name="Q."/>
            <person name="Li"/>
            <person name="Y."/>
            <person name="Ju"/>
            <person name="Z."/>
            <person name="Li"/>
            <person name="J."/>
            <person name="Li"/>
            <person name="R."/>
            <person name="Hou"/>
            <person name="M."/>
            <person name="Yang"/>
            <person name="G."/>
            <person name="Liu"/>
            <person name="G."/>
            <person name="Liu"/>
            <person name="W."/>
            <person name="Guo"/>
            <person name="J."/>
            <person name="Pan"/>
            <person name="S."/>
            <person name="Fan"/>
            <person name="G."/>
            <person name="Zhang"/>
            <person name="W."/>
            <person name="Zhang"/>
            <person name="R."/>
            <person name="Yu"/>
            <person name="J."/>
            <person name="Zhang"/>
            <person name="X."/>
            <person name="Yin"/>
            <person name="Q."/>
            <person name="Ji"/>
            <person name="C."/>
            <person name="Jin"/>
            <person name="Y."/>
            <person name="Yue"/>
            <person name="G."/>
            <person name="Liu"/>
            <person name="M."/>
            <person name="Xu"/>
            <person name="J."/>
            <person name="Liu"/>
            <person name="S."/>
            <person name="Jordana"/>
            <person name="J."/>
            <person name="Noce"/>
            <person name="A."/>
            <person name="Amills"/>
            <person name="M."/>
            <person name="Wu"/>
            <person name="D.D."/>
            <person name="Li"/>
            <person name="S."/>
            <person name="Zhou"/>
            <person name="X. and Zhong"/>
            <person name="J."/>
        </authorList>
    </citation>
    <scope>NUCLEOTIDE SEQUENCE [LARGE SCALE GENOMIC DNA]</scope>
</reference>
<sequence length="49" mass="5340">MASSCKIIPSSLNSNLDNLGAEYLRMLASRANFLHLNVDGEVGHDTIHN</sequence>
<evidence type="ECO:0000313" key="1">
    <source>
        <dbReference type="Ensembl" id="ENSEASP00005033795.2"/>
    </source>
</evidence>
<keyword evidence="2" id="KW-1185">Reference proteome</keyword>
<dbReference type="AlphaFoldDB" id="A0A8C4MZS6"/>
<evidence type="ECO:0000313" key="2">
    <source>
        <dbReference type="Proteomes" id="UP000694387"/>
    </source>
</evidence>
<organism evidence="1 2">
    <name type="scientific">Equus asinus</name>
    <name type="common">Donkey</name>
    <name type="synonym">Equus africanus asinus</name>
    <dbReference type="NCBI Taxonomy" id="9793"/>
    <lineage>
        <taxon>Eukaryota</taxon>
        <taxon>Metazoa</taxon>
        <taxon>Chordata</taxon>
        <taxon>Craniata</taxon>
        <taxon>Vertebrata</taxon>
        <taxon>Euteleostomi</taxon>
        <taxon>Mammalia</taxon>
        <taxon>Eutheria</taxon>
        <taxon>Laurasiatheria</taxon>
        <taxon>Perissodactyla</taxon>
        <taxon>Equidae</taxon>
        <taxon>Equus</taxon>
    </lineage>
</organism>
<name>A0A8C4MZS6_EQUAS</name>
<reference evidence="1" key="2">
    <citation type="submission" date="2025-08" db="UniProtKB">
        <authorList>
            <consortium name="Ensembl"/>
        </authorList>
    </citation>
    <scope>IDENTIFICATION</scope>
</reference>